<evidence type="ECO:0000313" key="3">
    <source>
        <dbReference type="Proteomes" id="UP001230035"/>
    </source>
</evidence>
<dbReference type="InterPro" id="IPR008471">
    <property type="entry name" value="MnmC-like_methylTransf"/>
</dbReference>
<dbReference type="Gene3D" id="3.40.50.150">
    <property type="entry name" value="Vaccinia Virus protein VP39"/>
    <property type="match status" value="1"/>
</dbReference>
<dbReference type="PANTHER" id="PTHR39963">
    <property type="entry name" value="SLL0983 PROTEIN"/>
    <property type="match status" value="1"/>
</dbReference>
<dbReference type="Proteomes" id="UP001230035">
    <property type="component" value="Unassembled WGS sequence"/>
</dbReference>
<dbReference type="EMBL" id="JASGBP010000009">
    <property type="protein sequence ID" value="MDI9258129.1"/>
    <property type="molecule type" value="Genomic_DNA"/>
</dbReference>
<name>A0ABT6XSQ5_9FLAO</name>
<feature type="domain" description="MnmC-like methyltransferase" evidence="1">
    <location>
        <begin position="141"/>
        <end position="218"/>
    </location>
</feature>
<proteinExistence type="predicted"/>
<evidence type="ECO:0000259" key="1">
    <source>
        <dbReference type="Pfam" id="PF05430"/>
    </source>
</evidence>
<protein>
    <submittedName>
        <fullName evidence="2">tRNA (5-methylaminomethyl-2-thiouridine)(34)-methyltransferase MnmD</fullName>
    </submittedName>
</protein>
<comment type="caution">
    <text evidence="2">The sequence shown here is derived from an EMBL/GenBank/DDBJ whole genome shotgun (WGS) entry which is preliminary data.</text>
</comment>
<gene>
    <name evidence="2" type="primary">mnmD</name>
    <name evidence="2" type="ORF">QHT84_11955</name>
</gene>
<dbReference type="PANTHER" id="PTHR39963:SF1">
    <property type="entry name" value="MNMC-LIKE METHYLTRANSFERASE DOMAIN-CONTAINING PROTEIN"/>
    <property type="match status" value="1"/>
</dbReference>
<accession>A0ABT6XSQ5</accession>
<dbReference type="InterPro" id="IPR047785">
    <property type="entry name" value="tRNA_MNMC2"/>
</dbReference>
<dbReference type="NCBIfam" id="NF033855">
    <property type="entry name" value="tRNA_MNMC2"/>
    <property type="match status" value="1"/>
</dbReference>
<organism evidence="2 3">
    <name type="scientific">Flavobacterium sedimenticola</name>
    <dbReference type="NCBI Taxonomy" id="3043286"/>
    <lineage>
        <taxon>Bacteria</taxon>
        <taxon>Pseudomonadati</taxon>
        <taxon>Bacteroidota</taxon>
        <taxon>Flavobacteriia</taxon>
        <taxon>Flavobacteriales</taxon>
        <taxon>Flavobacteriaceae</taxon>
        <taxon>Flavobacterium</taxon>
    </lineage>
</organism>
<dbReference type="Pfam" id="PF05430">
    <property type="entry name" value="Methyltransf_30"/>
    <property type="match status" value="1"/>
</dbReference>
<reference evidence="2 3" key="1">
    <citation type="submission" date="2023-05" db="EMBL/GenBank/DDBJ databases">
        <title>Flavobacterium sedimenti sp. nov., isolated from the sediment.</title>
        <authorList>
            <person name="Wu N."/>
        </authorList>
    </citation>
    <scope>NUCLEOTIDE SEQUENCE [LARGE SCALE GENOMIC DNA]</scope>
    <source>
        <strain evidence="2 3">YZ-48</strain>
    </source>
</reference>
<dbReference type="SUPFAM" id="SSF53335">
    <property type="entry name" value="S-adenosyl-L-methionine-dependent methyltransferases"/>
    <property type="match status" value="1"/>
</dbReference>
<dbReference type="InterPro" id="IPR029063">
    <property type="entry name" value="SAM-dependent_MTases_sf"/>
</dbReference>
<evidence type="ECO:0000313" key="2">
    <source>
        <dbReference type="EMBL" id="MDI9258129.1"/>
    </source>
</evidence>
<sequence length="220" mass="25003">MKREIIQTQDGSTTIYLPEWNESYHSKHGAIQEAYHVFIRNGLSLFKGKSVAVLEIGFGTGLNAFITFLESQHQQQVIDYVGVEAYPVAMDEALQMNYPEAINKGEKHIFNRMHQTPWEQKCDLSNRFTLTKRCQFFQDIQDVEAFDLIYFDAFGYRVQPELWSESIFAKMFAALQPGGVLVTYACRTAIKNAMISAGFSVEKLPGAPGKREMLRAVKGI</sequence>
<dbReference type="RefSeq" id="WP_283239795.1">
    <property type="nucleotide sequence ID" value="NZ_JASGBP010000009.1"/>
</dbReference>
<keyword evidence="3" id="KW-1185">Reference proteome</keyword>
<dbReference type="CDD" id="cd02440">
    <property type="entry name" value="AdoMet_MTases"/>
    <property type="match status" value="1"/>
</dbReference>